<dbReference type="RefSeq" id="WP_182499469.1">
    <property type="nucleotide sequence ID" value="NZ_BMKM01000009.1"/>
</dbReference>
<evidence type="ECO:0000313" key="7">
    <source>
        <dbReference type="Proteomes" id="UP000614460"/>
    </source>
</evidence>
<dbReference type="PANTHER" id="PTHR33798">
    <property type="entry name" value="FLAVOPROTEIN OXYGENASE"/>
    <property type="match status" value="1"/>
</dbReference>
<feature type="domain" description="Flavin reductase like" evidence="5">
    <location>
        <begin position="24"/>
        <end position="182"/>
    </location>
</feature>
<gene>
    <name evidence="6" type="ORF">GCM10011516_28870</name>
</gene>
<evidence type="ECO:0000256" key="2">
    <source>
        <dbReference type="ARBA" id="ARBA00022630"/>
    </source>
</evidence>
<dbReference type="PANTHER" id="PTHR33798:SF5">
    <property type="entry name" value="FLAVIN REDUCTASE LIKE DOMAIN-CONTAINING PROTEIN"/>
    <property type="match status" value="1"/>
</dbReference>
<dbReference type="InterPro" id="IPR012349">
    <property type="entry name" value="Split_barrel_FMN-bd"/>
</dbReference>
<dbReference type="SMART" id="SM00903">
    <property type="entry name" value="Flavin_Reduct"/>
    <property type="match status" value="1"/>
</dbReference>
<dbReference type="SUPFAM" id="SSF50475">
    <property type="entry name" value="FMN-binding split barrel"/>
    <property type="match status" value="1"/>
</dbReference>
<dbReference type="EMBL" id="BMKM01000009">
    <property type="protein sequence ID" value="GGE29287.1"/>
    <property type="molecule type" value="Genomic_DNA"/>
</dbReference>
<dbReference type="Gene3D" id="2.30.110.10">
    <property type="entry name" value="Electron Transport, Fmn-binding Protein, Chain A"/>
    <property type="match status" value="1"/>
</dbReference>
<dbReference type="AlphaFoldDB" id="A0A8H9G0Q4"/>
<sequence>MQFNEIKTFDQKTHGSLFDNLIKFAIAPRPICFASTIDKNGKVNLSPFSYFNFMSHNPPICVFSPLTRMRDGKDKHTLENIREVPEVVINIVNYNMVQQQSLASTEYAKEIDEFDKSGFTAIPSQHIKPPRVAESPVQLECRVKEIITIQEGGGTGNLVLAEVICMHIQGNLLNEHDQMDQAALDLVARLGGDWYCRVTKDNLFEVPKPLRKLGIGVDQLPEAVRNSSILTGNQLGLLANIEAIPELGTEIKEDEHVNSLLSMWQNDETQLNNELQRYAAKLLDENEVEKAWQVLLIN</sequence>
<dbReference type="Pfam" id="PF01613">
    <property type="entry name" value="Flavin_Reduct"/>
    <property type="match status" value="1"/>
</dbReference>
<keyword evidence="7" id="KW-1185">Reference proteome</keyword>
<protein>
    <submittedName>
        <fullName evidence="6">Flavin reductase</fullName>
    </submittedName>
</protein>
<accession>A0A8H9G0Q4</accession>
<reference evidence="6" key="2">
    <citation type="submission" date="2020-09" db="EMBL/GenBank/DDBJ databases">
        <authorList>
            <person name="Sun Q."/>
            <person name="Zhou Y."/>
        </authorList>
    </citation>
    <scope>NUCLEOTIDE SEQUENCE</scope>
    <source>
        <strain evidence="6">CGMCC 1.15966</strain>
    </source>
</reference>
<evidence type="ECO:0000313" key="6">
    <source>
        <dbReference type="EMBL" id="GGE29287.1"/>
    </source>
</evidence>
<organism evidence="6 7">
    <name type="scientific">Sphingobacterium cellulitidis</name>
    <dbReference type="NCBI Taxonomy" id="1768011"/>
    <lineage>
        <taxon>Bacteria</taxon>
        <taxon>Pseudomonadati</taxon>
        <taxon>Bacteroidota</taxon>
        <taxon>Sphingobacteriia</taxon>
        <taxon>Sphingobacteriales</taxon>
        <taxon>Sphingobacteriaceae</taxon>
        <taxon>Sphingobacterium</taxon>
    </lineage>
</organism>
<dbReference type="GO" id="GO:0016646">
    <property type="term" value="F:oxidoreductase activity, acting on the CH-NH group of donors, NAD or NADP as acceptor"/>
    <property type="evidence" value="ECO:0007669"/>
    <property type="project" value="UniProtKB-ARBA"/>
</dbReference>
<comment type="cofactor">
    <cofactor evidence="1">
        <name>FMN</name>
        <dbReference type="ChEBI" id="CHEBI:58210"/>
    </cofactor>
</comment>
<reference evidence="6" key="1">
    <citation type="journal article" date="2014" name="Int. J. Syst. Evol. Microbiol.">
        <title>Complete genome sequence of Corynebacterium casei LMG S-19264T (=DSM 44701T), isolated from a smear-ripened cheese.</title>
        <authorList>
            <consortium name="US DOE Joint Genome Institute (JGI-PGF)"/>
            <person name="Walter F."/>
            <person name="Albersmeier A."/>
            <person name="Kalinowski J."/>
            <person name="Ruckert C."/>
        </authorList>
    </citation>
    <scope>NUCLEOTIDE SEQUENCE</scope>
    <source>
        <strain evidence="6">CGMCC 1.15966</strain>
    </source>
</reference>
<evidence type="ECO:0000256" key="3">
    <source>
        <dbReference type="ARBA" id="ARBA00022643"/>
    </source>
</evidence>
<dbReference type="Proteomes" id="UP000614460">
    <property type="component" value="Unassembled WGS sequence"/>
</dbReference>
<evidence type="ECO:0000259" key="5">
    <source>
        <dbReference type="SMART" id="SM00903"/>
    </source>
</evidence>
<keyword evidence="3" id="KW-0288">FMN</keyword>
<evidence type="ECO:0000256" key="1">
    <source>
        <dbReference type="ARBA" id="ARBA00001917"/>
    </source>
</evidence>
<dbReference type="InterPro" id="IPR002563">
    <property type="entry name" value="Flavin_Rdtase-like_dom"/>
</dbReference>
<dbReference type="GO" id="GO:0010181">
    <property type="term" value="F:FMN binding"/>
    <property type="evidence" value="ECO:0007669"/>
    <property type="project" value="InterPro"/>
</dbReference>
<proteinExistence type="inferred from homology"/>
<name>A0A8H9G0Q4_9SPHI</name>
<comment type="caution">
    <text evidence="6">The sequence shown here is derived from an EMBL/GenBank/DDBJ whole genome shotgun (WGS) entry which is preliminary data.</text>
</comment>
<keyword evidence="2" id="KW-0285">Flavoprotein</keyword>
<evidence type="ECO:0000256" key="4">
    <source>
        <dbReference type="ARBA" id="ARBA00038054"/>
    </source>
</evidence>
<comment type="similarity">
    <text evidence="4">Belongs to the flavoredoxin family.</text>
</comment>